<gene>
    <name evidence="2" type="ORF">PGLA2088_LOCUS20934</name>
</gene>
<feature type="region of interest" description="Disordered" evidence="1">
    <location>
        <begin position="29"/>
        <end position="59"/>
    </location>
</feature>
<dbReference type="EMBL" id="CAJNNW010025701">
    <property type="protein sequence ID" value="CAE8678668.1"/>
    <property type="molecule type" value="Genomic_DNA"/>
</dbReference>
<proteinExistence type="predicted"/>
<sequence length="543" mass="59663">MPRPGQKQGQGYSLSQGFGSVLPPIPLSALRSPYAGPKQASRAGGTKAGSAANGATEGWHGGLQQVPIELVEAQEPEEYRELPQLQTPRLLAARAQEVVKVSPPLWGALHESLSKCTLQSGQSSSKLSSIRPKLAMQGLPAARHESQDAYNSVDWAVASELELRLQRLALEHEGVNAWEASGVYAILERCHSCSHHSLSTRHDELEYASRAKGTLATVLRRVVEETFVRYLAAQKCACPATVSIMAYCYSVALPGVPKDLQVTFGDFRVVTAVLETTGGCFYQGRLLEAQDGRMFLTNDYDEEMQVPLADVVNCQLNAMEEVDPWSASYTSEVPLSWVNRLVSVKLAHGEVYGLLSDASLDGGDQFHLQALPGSPAIPPLPTSTVKAVALVPRALHVSWQTSSDEQWRIHRYHLQVSESVAVRELHTHTDWSPESSKLVLDDCDSDIIPLLPGHFQMKYTCIAEPTSYKGRFYRCPAPALEEGKTAAQSDAYRMSWVPAGLHFLREGESEGESKEDRSWKSWTTRFGWTTLFAKAEGSSDLDK</sequence>
<reference evidence="2" key="1">
    <citation type="submission" date="2021-02" db="EMBL/GenBank/DDBJ databases">
        <authorList>
            <person name="Dougan E. K."/>
            <person name="Rhodes N."/>
            <person name="Thang M."/>
            <person name="Chan C."/>
        </authorList>
    </citation>
    <scope>NUCLEOTIDE SEQUENCE</scope>
</reference>
<evidence type="ECO:0000313" key="2">
    <source>
        <dbReference type="EMBL" id="CAE8678668.1"/>
    </source>
</evidence>
<evidence type="ECO:0000256" key="1">
    <source>
        <dbReference type="SAM" id="MobiDB-lite"/>
    </source>
</evidence>
<dbReference type="AlphaFoldDB" id="A0A813JJ28"/>
<evidence type="ECO:0000313" key="3">
    <source>
        <dbReference type="Proteomes" id="UP000626109"/>
    </source>
</evidence>
<name>A0A813JJ28_POLGL</name>
<organism evidence="2 3">
    <name type="scientific">Polarella glacialis</name>
    <name type="common">Dinoflagellate</name>
    <dbReference type="NCBI Taxonomy" id="89957"/>
    <lineage>
        <taxon>Eukaryota</taxon>
        <taxon>Sar</taxon>
        <taxon>Alveolata</taxon>
        <taxon>Dinophyceae</taxon>
        <taxon>Suessiales</taxon>
        <taxon>Suessiaceae</taxon>
        <taxon>Polarella</taxon>
    </lineage>
</organism>
<dbReference type="Proteomes" id="UP000626109">
    <property type="component" value="Unassembled WGS sequence"/>
</dbReference>
<comment type="caution">
    <text evidence="2">The sequence shown here is derived from an EMBL/GenBank/DDBJ whole genome shotgun (WGS) entry which is preliminary data.</text>
</comment>
<accession>A0A813JJ28</accession>
<protein>
    <submittedName>
        <fullName evidence="2">Uncharacterized protein</fullName>
    </submittedName>
</protein>